<evidence type="ECO:0000313" key="3">
    <source>
        <dbReference type="Proteomes" id="UP000287830"/>
    </source>
</evidence>
<accession>A0A7U9L4K1</accession>
<dbReference type="InterPro" id="IPR007214">
    <property type="entry name" value="YbaK/aa-tRNA-synth-assoc-dom"/>
</dbReference>
<dbReference type="Proteomes" id="UP000287830">
    <property type="component" value="Unassembled WGS sequence"/>
</dbReference>
<dbReference type="GO" id="GO:0002161">
    <property type="term" value="F:aminoacyl-tRNA deacylase activity"/>
    <property type="evidence" value="ECO:0007669"/>
    <property type="project" value="InterPro"/>
</dbReference>
<gene>
    <name evidence="2" type="ORF">OEIGOIKO_07304</name>
</gene>
<sequence length="155" mass="15584">MTSAVDHVRTTLTAHGHVGGITELPAPAPTAAAAAELLDCPVGAIANSLVFEADGAPLLIVASGGHRVDLKKAAAHVGVRKVRRATPEFVLEATGQQVGGVAPVGHPAPLRTLVDTALADHDQVWAGGGVPHAMFRTTFAELLSLTGGEAVAVGA</sequence>
<dbReference type="RefSeq" id="WP_371858765.1">
    <property type="nucleotide sequence ID" value="NZ_BHZC01000001.1"/>
</dbReference>
<dbReference type="CDD" id="cd04333">
    <property type="entry name" value="ProX_deacylase"/>
    <property type="match status" value="1"/>
</dbReference>
<organism evidence="2 3">
    <name type="scientific">Streptomyces chrestomyceticus JCM 4735</name>
    <dbReference type="NCBI Taxonomy" id="1306181"/>
    <lineage>
        <taxon>Bacteria</taxon>
        <taxon>Bacillati</taxon>
        <taxon>Actinomycetota</taxon>
        <taxon>Actinomycetes</taxon>
        <taxon>Kitasatosporales</taxon>
        <taxon>Streptomycetaceae</taxon>
        <taxon>Streptomyces</taxon>
    </lineage>
</organism>
<dbReference type="GeneID" id="95627065"/>
<dbReference type="InterPro" id="IPR036754">
    <property type="entry name" value="YbaK/aa-tRNA-synt-asso_dom_sf"/>
</dbReference>
<dbReference type="Pfam" id="PF04073">
    <property type="entry name" value="tRNA_edit"/>
    <property type="match status" value="1"/>
</dbReference>
<evidence type="ECO:0000259" key="1">
    <source>
        <dbReference type="Pfam" id="PF04073"/>
    </source>
</evidence>
<dbReference type="AlphaFoldDB" id="A0A7U9L4K1"/>
<protein>
    <recommendedName>
        <fullName evidence="1">YbaK/aminoacyl-tRNA synthetase-associated domain-containing protein</fullName>
    </recommendedName>
</protein>
<dbReference type="Gene3D" id="3.90.960.10">
    <property type="entry name" value="YbaK/aminoacyl-tRNA synthetase-associated domain"/>
    <property type="match status" value="1"/>
</dbReference>
<comment type="caution">
    <text evidence="2">The sequence shown here is derived from an EMBL/GenBank/DDBJ whole genome shotgun (WGS) entry which is preliminary data.</text>
</comment>
<name>A0A7U9L4K1_9ACTN</name>
<reference evidence="2 3" key="1">
    <citation type="submission" date="2018-11" db="EMBL/GenBank/DDBJ databases">
        <title>Whole genome sequence of Streptomyces chrestomyceticus NBRC 13444(T).</title>
        <authorList>
            <person name="Komaki H."/>
            <person name="Tamura T."/>
        </authorList>
    </citation>
    <scope>NUCLEOTIDE SEQUENCE [LARGE SCALE GENOMIC DNA]</scope>
    <source>
        <strain evidence="2 3">NBRC 13444</strain>
    </source>
</reference>
<dbReference type="EMBL" id="BHZC01000001">
    <property type="protein sequence ID" value="GCD39471.1"/>
    <property type="molecule type" value="Genomic_DNA"/>
</dbReference>
<evidence type="ECO:0000313" key="2">
    <source>
        <dbReference type="EMBL" id="GCD39471.1"/>
    </source>
</evidence>
<proteinExistence type="predicted"/>
<dbReference type="SUPFAM" id="SSF55826">
    <property type="entry name" value="YbaK/ProRS associated domain"/>
    <property type="match status" value="1"/>
</dbReference>
<feature type="domain" description="YbaK/aminoacyl-tRNA synthetase-associated" evidence="1">
    <location>
        <begin position="27"/>
        <end position="143"/>
    </location>
</feature>
<dbReference type="PANTHER" id="PTHR30411">
    <property type="entry name" value="CYTOPLASMIC PROTEIN"/>
    <property type="match status" value="1"/>
</dbReference>
<dbReference type="PANTHER" id="PTHR30411:SF1">
    <property type="entry name" value="CYTOPLASMIC PROTEIN"/>
    <property type="match status" value="1"/>
</dbReference>